<evidence type="ECO:0000256" key="5">
    <source>
        <dbReference type="ARBA" id="ARBA00022989"/>
    </source>
</evidence>
<evidence type="ECO:0000313" key="11">
    <source>
        <dbReference type="Proteomes" id="UP000325313"/>
    </source>
</evidence>
<feature type="transmembrane region" description="Helical" evidence="9">
    <location>
        <begin position="166"/>
        <end position="183"/>
    </location>
</feature>
<dbReference type="AlphaFoldDB" id="A0A5B0S5K0"/>
<feature type="transmembrane region" description="Helical" evidence="9">
    <location>
        <begin position="89"/>
        <end position="112"/>
    </location>
</feature>
<feature type="transmembrane region" description="Helical" evidence="9">
    <location>
        <begin position="228"/>
        <end position="249"/>
    </location>
</feature>
<evidence type="ECO:0000256" key="6">
    <source>
        <dbReference type="ARBA" id="ARBA00023136"/>
    </source>
</evidence>
<dbReference type="Pfam" id="PF04193">
    <property type="entry name" value="PQ-loop"/>
    <property type="match status" value="1"/>
</dbReference>
<dbReference type="SMART" id="SM00679">
    <property type="entry name" value="CTNS"/>
    <property type="match status" value="1"/>
</dbReference>
<dbReference type="Gene3D" id="1.20.1280.290">
    <property type="match status" value="1"/>
</dbReference>
<feature type="transmembrane region" description="Helical" evidence="9">
    <location>
        <begin position="118"/>
        <end position="134"/>
    </location>
</feature>
<feature type="region of interest" description="Disordered" evidence="8">
    <location>
        <begin position="42"/>
        <end position="77"/>
    </location>
</feature>
<protein>
    <recommendedName>
        <fullName evidence="12">Mannose-P-dolichol utilization defect 1 protein homolog</fullName>
    </recommendedName>
</protein>
<dbReference type="PANTHER" id="PTHR12226:SF2">
    <property type="entry name" value="MANNOSE-P-DOLICHOL UTILIZATION DEFECT 1 PROTEIN"/>
    <property type="match status" value="1"/>
</dbReference>
<keyword evidence="2" id="KW-0813">Transport</keyword>
<feature type="region of interest" description="Disordered" evidence="8">
    <location>
        <begin position="260"/>
        <end position="331"/>
    </location>
</feature>
<dbReference type="PANTHER" id="PTHR12226">
    <property type="entry name" value="MANNOSE-P-DOLICHOL UTILIZATION DEFECT 1 LEC35 -RELATED"/>
    <property type="match status" value="1"/>
</dbReference>
<dbReference type="Proteomes" id="UP000325313">
    <property type="component" value="Unassembled WGS sequence"/>
</dbReference>
<organism evidence="10 11">
    <name type="scientific">Puccinia graminis f. sp. tritici</name>
    <dbReference type="NCBI Taxonomy" id="56615"/>
    <lineage>
        <taxon>Eukaryota</taxon>
        <taxon>Fungi</taxon>
        <taxon>Dikarya</taxon>
        <taxon>Basidiomycota</taxon>
        <taxon>Pucciniomycotina</taxon>
        <taxon>Pucciniomycetes</taxon>
        <taxon>Pucciniales</taxon>
        <taxon>Pucciniaceae</taxon>
        <taxon>Puccinia</taxon>
    </lineage>
</organism>
<evidence type="ECO:0000256" key="7">
    <source>
        <dbReference type="ARBA" id="ARBA00038475"/>
    </source>
</evidence>
<gene>
    <name evidence="10" type="ORF">PGTUg99_023552</name>
</gene>
<feature type="compositionally biased region" description="Low complexity" evidence="8">
    <location>
        <begin position="300"/>
        <end position="316"/>
    </location>
</feature>
<comment type="similarity">
    <text evidence="7">Belongs to the MPDU1 (TC 2.A.43.3) family.</text>
</comment>
<name>A0A5B0S5K0_PUCGR</name>
<evidence type="ECO:0000256" key="2">
    <source>
        <dbReference type="ARBA" id="ARBA00022448"/>
    </source>
</evidence>
<comment type="subcellular location">
    <subcellularLocation>
        <location evidence="1">Membrane</location>
        <topology evidence="1">Multi-pass membrane protein</topology>
    </subcellularLocation>
</comment>
<accession>A0A5B0S5K0</accession>
<sequence length="331" mass="35670">MQTYPGTSHLRSPSIQSDFNFDNGFSPTSCTTHRPTNQLQDLLAHPLNPSPSPDPPSHSQPSSHPTSGTLTEAKTWRPTSLVNHQTRSFYLLLSASSLGLPATCPGFISSLITSLGESFLLLIQNTIIVTLIILSSRYPKAGLLSFLAISTPALLLGITLVPNSPVPASVLQGLLTLSIPLALSSKIPQIMINFQKKSTGQLSSFLIFSSFLGCLARLFTTLTETGDLTLLINFSCGSILNGILALQLISYWNESSNTTGPNLTHPAGSRNSSTRLSDSSENRSSDPMYELNELRRRSSSSRPSSPLSKSPSSSSPTINLNSPRQWTRKAD</sequence>
<keyword evidence="3 9" id="KW-0812">Transmembrane</keyword>
<dbReference type="InterPro" id="IPR016817">
    <property type="entry name" value="MannP-dilichol_defect-1"/>
</dbReference>
<evidence type="ECO:0000256" key="4">
    <source>
        <dbReference type="ARBA" id="ARBA00022737"/>
    </source>
</evidence>
<keyword evidence="4" id="KW-0677">Repeat</keyword>
<dbReference type="InterPro" id="IPR006603">
    <property type="entry name" value="PQ-loop_rpt"/>
</dbReference>
<comment type="caution">
    <text evidence="10">The sequence shown here is derived from an EMBL/GenBank/DDBJ whole genome shotgun (WGS) entry which is preliminary data.</text>
</comment>
<evidence type="ECO:0000256" key="1">
    <source>
        <dbReference type="ARBA" id="ARBA00004141"/>
    </source>
</evidence>
<evidence type="ECO:0000256" key="3">
    <source>
        <dbReference type="ARBA" id="ARBA00022692"/>
    </source>
</evidence>
<feature type="transmembrane region" description="Helical" evidence="9">
    <location>
        <begin position="141"/>
        <end position="160"/>
    </location>
</feature>
<evidence type="ECO:0000256" key="9">
    <source>
        <dbReference type="SAM" id="Phobius"/>
    </source>
</evidence>
<evidence type="ECO:0000256" key="8">
    <source>
        <dbReference type="SAM" id="MobiDB-lite"/>
    </source>
</evidence>
<keyword evidence="5 9" id="KW-1133">Transmembrane helix</keyword>
<evidence type="ECO:0000313" key="10">
    <source>
        <dbReference type="EMBL" id="KAA1133170.1"/>
    </source>
</evidence>
<dbReference type="EMBL" id="VDEP01000073">
    <property type="protein sequence ID" value="KAA1133170.1"/>
    <property type="molecule type" value="Genomic_DNA"/>
</dbReference>
<dbReference type="GO" id="GO:0016020">
    <property type="term" value="C:membrane"/>
    <property type="evidence" value="ECO:0007669"/>
    <property type="project" value="UniProtKB-SubCell"/>
</dbReference>
<evidence type="ECO:0008006" key="12">
    <source>
        <dbReference type="Google" id="ProtNLM"/>
    </source>
</evidence>
<feature type="compositionally biased region" description="Pro residues" evidence="8">
    <location>
        <begin position="48"/>
        <end position="58"/>
    </location>
</feature>
<feature type="transmembrane region" description="Helical" evidence="9">
    <location>
        <begin position="204"/>
        <end position="222"/>
    </location>
</feature>
<reference evidence="10 11" key="1">
    <citation type="submission" date="2019-05" db="EMBL/GenBank/DDBJ databases">
        <title>Emergence of the Ug99 lineage of the wheat stem rust pathogen through somatic hybridization.</title>
        <authorList>
            <person name="Li F."/>
            <person name="Upadhyaya N.M."/>
            <person name="Sperschneider J."/>
            <person name="Matny O."/>
            <person name="Nguyen-Phuc H."/>
            <person name="Mago R."/>
            <person name="Raley C."/>
            <person name="Miller M.E."/>
            <person name="Silverstein K.A.T."/>
            <person name="Henningsen E."/>
            <person name="Hirsch C.D."/>
            <person name="Visser B."/>
            <person name="Pretorius Z.A."/>
            <person name="Steffenson B.J."/>
            <person name="Schwessinger B."/>
            <person name="Dodds P.N."/>
            <person name="Figueroa M."/>
        </authorList>
    </citation>
    <scope>NUCLEOTIDE SEQUENCE [LARGE SCALE GENOMIC DNA]</scope>
    <source>
        <strain evidence="10 11">Ug99</strain>
    </source>
</reference>
<feature type="compositionally biased region" description="Polar residues" evidence="8">
    <location>
        <begin position="68"/>
        <end position="77"/>
    </location>
</feature>
<keyword evidence="6 9" id="KW-0472">Membrane</keyword>
<proteinExistence type="inferred from homology"/>